<gene>
    <name evidence="2" type="ORF">BZK31_27390</name>
</gene>
<dbReference type="EMBL" id="MUIO01000158">
    <property type="protein sequence ID" value="ORC53512.1"/>
    <property type="molecule type" value="Genomic_DNA"/>
</dbReference>
<dbReference type="GeneID" id="72394751"/>
<reference evidence="3" key="1">
    <citation type="submission" date="2017-02" db="EMBL/GenBank/DDBJ databases">
        <title>Pseudomonas floridae sp. nov., a novel pathogenic bacterial species isolated from tomato.</title>
        <authorList>
            <person name="Timilsina S."/>
            <person name="Vallad G.E."/>
            <person name="Jones J.B."/>
        </authorList>
    </citation>
    <scope>NUCLEOTIDE SEQUENCE [LARGE SCALE GENOMIC DNA]</scope>
    <source>
        <strain evidence="3">GEV388</strain>
    </source>
</reference>
<dbReference type="OrthoDB" id="7017377at2"/>
<dbReference type="Proteomes" id="UP000192815">
    <property type="component" value="Unassembled WGS sequence"/>
</dbReference>
<dbReference type="AlphaFoldDB" id="A0A1X0MXP3"/>
<feature type="transmembrane region" description="Helical" evidence="1">
    <location>
        <begin position="54"/>
        <end position="75"/>
    </location>
</feature>
<evidence type="ECO:0000313" key="2">
    <source>
        <dbReference type="EMBL" id="ORC53512.1"/>
    </source>
</evidence>
<feature type="transmembrane region" description="Helical" evidence="1">
    <location>
        <begin position="20"/>
        <end position="42"/>
    </location>
</feature>
<evidence type="ECO:0000256" key="1">
    <source>
        <dbReference type="SAM" id="Phobius"/>
    </source>
</evidence>
<proteinExistence type="predicted"/>
<comment type="caution">
    <text evidence="2">The sequence shown here is derived from an EMBL/GenBank/DDBJ whole genome shotgun (WGS) entry which is preliminary data.</text>
</comment>
<keyword evidence="1" id="KW-0812">Transmembrane</keyword>
<sequence>MLKSIVSNLDPVLLRFSKVFNGYGFLFIVSYVLLSIVYQMQIPNFDQLRLAQDFAPLIASAFGAGAVCMVLQMMIRTNARSS</sequence>
<name>A0A1X0MXP3_9PSED</name>
<keyword evidence="1" id="KW-1133">Transmembrane helix</keyword>
<dbReference type="RefSeq" id="WP_003424998.1">
    <property type="nucleotide sequence ID" value="NZ_CBCRZR010000032.1"/>
</dbReference>
<keyword evidence="3" id="KW-1185">Reference proteome</keyword>
<accession>A0A1X0MXP3</accession>
<dbReference type="STRING" id="1958950.BZK31_27390"/>
<protein>
    <submittedName>
        <fullName evidence="2">Uncharacterized protein</fullName>
    </submittedName>
</protein>
<evidence type="ECO:0000313" key="3">
    <source>
        <dbReference type="Proteomes" id="UP000192815"/>
    </source>
</evidence>
<keyword evidence="1" id="KW-0472">Membrane</keyword>
<organism evidence="2 3">
    <name type="scientific">Pseudomonas floridensis</name>
    <dbReference type="NCBI Taxonomy" id="1958950"/>
    <lineage>
        <taxon>Bacteria</taxon>
        <taxon>Pseudomonadati</taxon>
        <taxon>Pseudomonadota</taxon>
        <taxon>Gammaproteobacteria</taxon>
        <taxon>Pseudomonadales</taxon>
        <taxon>Pseudomonadaceae</taxon>
        <taxon>Pseudomonas</taxon>
    </lineage>
</organism>